<accession>A0AAU6Q8B0</accession>
<dbReference type="EMBL" id="CP149783">
    <property type="protein sequence ID" value="WYF46388.1"/>
    <property type="molecule type" value="Genomic_DNA"/>
</dbReference>
<protein>
    <submittedName>
        <fullName evidence="1">Uncharacterized protein</fullName>
    </submittedName>
</protein>
<reference evidence="1" key="1">
    <citation type="submission" date="2024-03" db="EMBL/GenBank/DDBJ databases">
        <title>Deinococcus weizhi sp. nov., isolated from human skin.</title>
        <authorList>
            <person name="Wei Z."/>
            <person name="Tian F."/>
            <person name="Yang C."/>
            <person name="Xin L.T."/>
            <person name="Wen Z.J."/>
            <person name="Lan K.C."/>
            <person name="Yu L."/>
            <person name="Zhe W."/>
            <person name="Dan F.D."/>
            <person name="Jun W."/>
            <person name="Rui Z."/>
            <person name="Yong X.J."/>
            <person name="Ting Y."/>
            <person name="Wei X."/>
            <person name="Xu Z.G."/>
            <person name="Xin Z."/>
            <person name="Dong F.G."/>
            <person name="Ni X.M."/>
            <person name="Zheng M.G."/>
            <person name="Chun Y."/>
            <person name="Qian W.X."/>
        </authorList>
    </citation>
    <scope>NUCLEOTIDE SEQUENCE</scope>
    <source>
        <strain evidence="1">VB142</strain>
    </source>
</reference>
<dbReference type="RefSeq" id="WP_339097864.1">
    <property type="nucleotide sequence ID" value="NZ_CP149783.1"/>
</dbReference>
<proteinExistence type="predicted"/>
<dbReference type="AlphaFoldDB" id="A0AAU6Q8B0"/>
<gene>
    <name evidence="1" type="ORF">WDJ50_15115</name>
</gene>
<evidence type="ECO:0000313" key="1">
    <source>
        <dbReference type="EMBL" id="WYF46388.1"/>
    </source>
</evidence>
<sequence length="93" mass="10444">MRPVQVAPVQQVSLALPGRIQLDQGEKRWWASEIEQDSSDASALTVVPGPELWFLTFTAQGAELYRYQGRKRQVIRLPVLRSVTVNGELVTLP</sequence>
<organism evidence="1">
    <name type="scientific">Deinococcus sp. VB142</name>
    <dbReference type="NCBI Taxonomy" id="3112952"/>
    <lineage>
        <taxon>Bacteria</taxon>
        <taxon>Thermotogati</taxon>
        <taxon>Deinococcota</taxon>
        <taxon>Deinococci</taxon>
        <taxon>Deinococcales</taxon>
        <taxon>Deinococcaceae</taxon>
        <taxon>Deinococcus</taxon>
    </lineage>
</organism>
<name>A0AAU6Q8B0_9DEIO</name>